<comment type="caution">
    <text evidence="1">The sequence shown here is derived from an EMBL/GenBank/DDBJ whole genome shotgun (WGS) entry which is preliminary data.</text>
</comment>
<sequence length="493" mass="56357">MDNCVFNDSLVSGSEKASTLSFPYRQSKNSIPDRIQPDPVLTVSASQVYLEGRQIKECNASFYVAKKEKSGLGSRNGNSEGNISGENSHCTEMAPEFSAFILKERINKESQLKKERSNQPQMSNASERIQWQQLQVTDRRTGYCSENTTYCTTILDSQGDKSTEHPSANVNQSEHDHAFQEHDTELSTEQLTSQEGLKCENLTVEIIAKNKPLVDILRPHPIKKTALDLMEGLFPGNILVSDGSFRIKRRNQSVQENDQRTSDRSSDLSHETGYFLVQRVDDPTSHINQILSSSRECLDDPENIISKKKELISNIQLKLQTLWDEKELIQCEAKEYAAQGKELESLVQDLCKPNEYERYMMFIGDLEKVVSLLLCLSSRLARVQNAMENIDENTDAEEKQSLNERHSLLSRQREDAKDLKDNLDRRERVVSGILSKYLTESQLQDYRHFVQAKTSLLIEQKILEEQIKFLEEQLERLEESIPPYSTSVNHLLS</sequence>
<keyword evidence="2" id="KW-1185">Reference proteome</keyword>
<dbReference type="EMBL" id="CM037616">
    <property type="protein sequence ID" value="KAH7992586.1"/>
    <property type="molecule type" value="Genomic_DNA"/>
</dbReference>
<organism evidence="1 2">
    <name type="scientific">Sphaerodactylus townsendi</name>
    <dbReference type="NCBI Taxonomy" id="933632"/>
    <lineage>
        <taxon>Eukaryota</taxon>
        <taxon>Metazoa</taxon>
        <taxon>Chordata</taxon>
        <taxon>Craniata</taxon>
        <taxon>Vertebrata</taxon>
        <taxon>Euteleostomi</taxon>
        <taxon>Lepidosauria</taxon>
        <taxon>Squamata</taxon>
        <taxon>Bifurcata</taxon>
        <taxon>Gekkota</taxon>
        <taxon>Sphaerodactylidae</taxon>
        <taxon>Sphaerodactylus</taxon>
    </lineage>
</organism>
<gene>
    <name evidence="1" type="ORF">K3G42_024694</name>
</gene>
<name>A0ACB8EJF0_9SAUR</name>
<protein>
    <submittedName>
        <fullName evidence="1">Uncharacterized protein</fullName>
    </submittedName>
</protein>
<dbReference type="Proteomes" id="UP000827872">
    <property type="component" value="Linkage Group LG03"/>
</dbReference>
<evidence type="ECO:0000313" key="1">
    <source>
        <dbReference type="EMBL" id="KAH7992586.1"/>
    </source>
</evidence>
<evidence type="ECO:0000313" key="2">
    <source>
        <dbReference type="Proteomes" id="UP000827872"/>
    </source>
</evidence>
<accession>A0ACB8EJF0</accession>
<reference evidence="1" key="1">
    <citation type="submission" date="2021-08" db="EMBL/GenBank/DDBJ databases">
        <title>The first chromosome-level gecko genome reveals the dynamic sex chromosomes of Neotropical dwarf geckos (Sphaerodactylidae: Sphaerodactylus).</title>
        <authorList>
            <person name="Pinto B.J."/>
            <person name="Keating S.E."/>
            <person name="Gamble T."/>
        </authorList>
    </citation>
    <scope>NUCLEOTIDE SEQUENCE</scope>
    <source>
        <strain evidence="1">TG3544</strain>
    </source>
</reference>
<proteinExistence type="predicted"/>